<gene>
    <name evidence="7" type="ORF">CLV60_107314</name>
</gene>
<dbReference type="InterPro" id="IPR044152">
    <property type="entry name" value="YqjM-like"/>
</dbReference>
<dbReference type="EMBL" id="PYAS01000007">
    <property type="protein sequence ID" value="PSL28049.1"/>
    <property type="molecule type" value="Genomic_DNA"/>
</dbReference>
<dbReference type="Proteomes" id="UP000241964">
    <property type="component" value="Unassembled WGS sequence"/>
</dbReference>
<keyword evidence="4" id="KW-0521">NADP</keyword>
<feature type="domain" description="NADH:flavin oxidoreductase/NADH oxidase N-terminal" evidence="6">
    <location>
        <begin position="3"/>
        <end position="340"/>
    </location>
</feature>
<evidence type="ECO:0000256" key="5">
    <source>
        <dbReference type="ARBA" id="ARBA00023002"/>
    </source>
</evidence>
<keyword evidence="5" id="KW-0560">Oxidoreductase</keyword>
<dbReference type="NCBIfam" id="NF010047">
    <property type="entry name" value="PRK13523.1"/>
    <property type="match status" value="1"/>
</dbReference>
<sequence length="354" mass="38426">MSKLFSPVTIKSVQFKNRIVVSPMCQYSSVDGFATDWHLVHLGSRAVGGAGLIITEATGVSPEGRISSEDLGIWKDEHIEKLSQITAFISAQGCVPGVQLAHAGRKASTAVPWKGRAEVPQSQGGWQTVAPSAVPFSGTYPKPVALDLAGIDKVVSDFTAAAKRALQAGFKVIEIHAAHGYLVHQFLSPLSNHRTDEYGGSFENRIRLLLRIIEGIQTVWPADLPLFTRISATDWAEGGWNADESVQLAHILKEKGIDLIDVSTGGLAAHQQIPVGPAYQLPFASRIKRETGILTGTVGMITNSIQAETILVNGDADMVIMAREILRNPYFPLEAARDLKESIAWPVQYERGKW</sequence>
<dbReference type="OrthoDB" id="9772736at2"/>
<dbReference type="GO" id="GO:0010181">
    <property type="term" value="F:FMN binding"/>
    <property type="evidence" value="ECO:0007669"/>
    <property type="project" value="InterPro"/>
</dbReference>
<dbReference type="InterPro" id="IPR001155">
    <property type="entry name" value="OxRdtase_FMN_N"/>
</dbReference>
<dbReference type="InterPro" id="IPR013785">
    <property type="entry name" value="Aldolase_TIM"/>
</dbReference>
<evidence type="ECO:0000256" key="4">
    <source>
        <dbReference type="ARBA" id="ARBA00022857"/>
    </source>
</evidence>
<comment type="cofactor">
    <cofactor evidence="1">
        <name>FMN</name>
        <dbReference type="ChEBI" id="CHEBI:58210"/>
    </cofactor>
</comment>
<dbReference type="GO" id="GO:0050661">
    <property type="term" value="F:NADP binding"/>
    <property type="evidence" value="ECO:0007669"/>
    <property type="project" value="InterPro"/>
</dbReference>
<dbReference type="Gene3D" id="3.20.20.70">
    <property type="entry name" value="Aldolase class I"/>
    <property type="match status" value="1"/>
</dbReference>
<dbReference type="Pfam" id="PF00724">
    <property type="entry name" value="Oxidored_FMN"/>
    <property type="match status" value="1"/>
</dbReference>
<accession>A0A2P8G245</accession>
<keyword evidence="3" id="KW-0288">FMN</keyword>
<dbReference type="GO" id="GO:0003959">
    <property type="term" value="F:NADPH dehydrogenase activity"/>
    <property type="evidence" value="ECO:0007669"/>
    <property type="project" value="InterPro"/>
</dbReference>
<reference evidence="7 8" key="1">
    <citation type="submission" date="2018-03" db="EMBL/GenBank/DDBJ databases">
        <title>Genomic Encyclopedia of Archaeal and Bacterial Type Strains, Phase II (KMG-II): from individual species to whole genera.</title>
        <authorList>
            <person name="Goeker M."/>
        </authorList>
    </citation>
    <scope>NUCLEOTIDE SEQUENCE [LARGE SCALE GENOMIC DNA]</scope>
    <source>
        <strain evidence="7 8">DSM 29057</strain>
    </source>
</reference>
<proteinExistence type="predicted"/>
<evidence type="ECO:0000259" key="6">
    <source>
        <dbReference type="Pfam" id="PF00724"/>
    </source>
</evidence>
<evidence type="ECO:0000313" key="8">
    <source>
        <dbReference type="Proteomes" id="UP000241964"/>
    </source>
</evidence>
<name>A0A2P8G245_9BACT</name>
<dbReference type="RefSeq" id="WP_106596511.1">
    <property type="nucleotide sequence ID" value="NZ_PYAS01000007.1"/>
</dbReference>
<keyword evidence="2" id="KW-0285">Flavoprotein</keyword>
<dbReference type="AlphaFoldDB" id="A0A2P8G245"/>
<dbReference type="SUPFAM" id="SSF51395">
    <property type="entry name" value="FMN-linked oxidoreductases"/>
    <property type="match status" value="1"/>
</dbReference>
<keyword evidence="8" id="KW-1185">Reference proteome</keyword>
<evidence type="ECO:0000313" key="7">
    <source>
        <dbReference type="EMBL" id="PSL28049.1"/>
    </source>
</evidence>
<comment type="caution">
    <text evidence="7">The sequence shown here is derived from an EMBL/GenBank/DDBJ whole genome shotgun (WGS) entry which is preliminary data.</text>
</comment>
<evidence type="ECO:0000256" key="3">
    <source>
        <dbReference type="ARBA" id="ARBA00022643"/>
    </source>
</evidence>
<dbReference type="CDD" id="cd02932">
    <property type="entry name" value="OYE_YqiM_FMN"/>
    <property type="match status" value="1"/>
</dbReference>
<organism evidence="7 8">
    <name type="scientific">Dyadobacter jiangsuensis</name>
    <dbReference type="NCBI Taxonomy" id="1591085"/>
    <lineage>
        <taxon>Bacteria</taxon>
        <taxon>Pseudomonadati</taxon>
        <taxon>Bacteroidota</taxon>
        <taxon>Cytophagia</taxon>
        <taxon>Cytophagales</taxon>
        <taxon>Spirosomataceae</taxon>
        <taxon>Dyadobacter</taxon>
    </lineage>
</organism>
<dbReference type="PANTHER" id="PTHR43303">
    <property type="entry name" value="NADPH DEHYDROGENASE C23G7.10C-RELATED"/>
    <property type="match status" value="1"/>
</dbReference>
<protein>
    <submittedName>
        <fullName evidence="7">2,4-dienoyl-CoA reductase-like NADH-dependent reductase (Old Yellow Enzyme family)</fullName>
    </submittedName>
</protein>
<evidence type="ECO:0000256" key="1">
    <source>
        <dbReference type="ARBA" id="ARBA00001917"/>
    </source>
</evidence>
<dbReference type="PANTHER" id="PTHR43303:SF4">
    <property type="entry name" value="NADPH DEHYDROGENASE C23G7.10C-RELATED"/>
    <property type="match status" value="1"/>
</dbReference>
<evidence type="ECO:0000256" key="2">
    <source>
        <dbReference type="ARBA" id="ARBA00022630"/>
    </source>
</evidence>